<dbReference type="InterPro" id="IPR004136">
    <property type="entry name" value="NMO"/>
</dbReference>
<dbReference type="GO" id="GO:0018580">
    <property type="term" value="F:nitronate monooxygenase activity"/>
    <property type="evidence" value="ECO:0007669"/>
    <property type="project" value="InterPro"/>
</dbReference>
<accession>A0A4R0RSF2</accession>
<dbReference type="CDD" id="cd04730">
    <property type="entry name" value="NPD_like"/>
    <property type="match status" value="1"/>
</dbReference>
<evidence type="ECO:0000313" key="4">
    <source>
        <dbReference type="EMBL" id="TCD68419.1"/>
    </source>
</evidence>
<dbReference type="GO" id="GO:0016627">
    <property type="term" value="F:oxidoreductase activity, acting on the CH-CH group of donors"/>
    <property type="evidence" value="ECO:0007669"/>
    <property type="project" value="InterPro"/>
</dbReference>
<evidence type="ECO:0000256" key="1">
    <source>
        <dbReference type="ARBA" id="ARBA00022630"/>
    </source>
</evidence>
<keyword evidence="3" id="KW-0560">Oxidoreductase</keyword>
<dbReference type="AlphaFoldDB" id="A0A4R0RSF2"/>
<proteinExistence type="predicted"/>
<evidence type="ECO:0000313" key="5">
    <source>
        <dbReference type="Proteomes" id="UP000292702"/>
    </source>
</evidence>
<dbReference type="Pfam" id="PF03060">
    <property type="entry name" value="NMO"/>
    <property type="match status" value="1"/>
</dbReference>
<dbReference type="SUPFAM" id="SSF51412">
    <property type="entry name" value="Inosine monophosphate dehydrogenase (IMPDH)"/>
    <property type="match status" value="1"/>
</dbReference>
<dbReference type="PANTHER" id="PTHR32332:SF31">
    <property type="entry name" value="2-NITROPROPANE DIOXYGENASE FAMILY, PUTATIVE (AFU_ORTHOLOGUE AFUA_2G09850)-RELATED"/>
    <property type="match status" value="1"/>
</dbReference>
<evidence type="ECO:0000256" key="2">
    <source>
        <dbReference type="ARBA" id="ARBA00022643"/>
    </source>
</evidence>
<dbReference type="STRING" id="92696.A0A4R0RSF2"/>
<dbReference type="InterPro" id="IPR013785">
    <property type="entry name" value="Aldolase_TIM"/>
</dbReference>
<keyword evidence="1" id="KW-0285">Flavoprotein</keyword>
<dbReference type="PROSITE" id="PS00912">
    <property type="entry name" value="DHODEHASE_2"/>
    <property type="match status" value="1"/>
</dbReference>
<comment type="caution">
    <text evidence="4">The sequence shown here is derived from an EMBL/GenBank/DDBJ whole genome shotgun (WGS) entry which is preliminary data.</text>
</comment>
<reference evidence="4 5" key="1">
    <citation type="submission" date="2018-11" db="EMBL/GenBank/DDBJ databases">
        <title>Genome assembly of Steccherinum ochraceum LE-BIN_3174, the white-rot fungus of the Steccherinaceae family (The Residual Polyporoid clade, Polyporales, Basidiomycota).</title>
        <authorList>
            <person name="Fedorova T.V."/>
            <person name="Glazunova O.A."/>
            <person name="Landesman E.O."/>
            <person name="Moiseenko K.V."/>
            <person name="Psurtseva N.V."/>
            <person name="Savinova O.S."/>
            <person name="Shakhova N.V."/>
            <person name="Tyazhelova T.V."/>
            <person name="Vasina D.V."/>
        </authorList>
    </citation>
    <scope>NUCLEOTIDE SEQUENCE [LARGE SCALE GENOMIC DNA]</scope>
    <source>
        <strain evidence="4 5">LE-BIN_3174</strain>
    </source>
</reference>
<keyword evidence="5" id="KW-1185">Reference proteome</keyword>
<dbReference type="Proteomes" id="UP000292702">
    <property type="component" value="Unassembled WGS sequence"/>
</dbReference>
<keyword evidence="2" id="KW-0288">FMN</keyword>
<name>A0A4R0RSF2_9APHY</name>
<sequence length="355" mass="38119">MSLKAIATPFTRLLSRSNSFLQIPIVGAPMAGASGAKLATEVTLGGAYGFIPAGYRDAAVLRKELDIARQLLRVPPTATLPLGVAYFGWKLKEQGDAVATELLDASLQNNVQAIWFSFWDKGQSKWARYIREADANRPEPRNTIIFVLVTSVEEALLAVNEWKADVIVAQGMEAGGHGAVQAPPIRELVSSILSALPDAEKRPPILAAGGISNGSQVAEFLRQGASGAVLGTRFLVSPESTYTAGQKSALLAATSDSTVRSVKFDESRNTLGWPEGADGRGLRNALAKEFESRDVNMDTLKKKVAEATKKDEPDYMVTWAGLGVGALKEIKGAQDIVRELHEELLQHHVTAKSSL</sequence>
<evidence type="ECO:0000256" key="3">
    <source>
        <dbReference type="ARBA" id="ARBA00023002"/>
    </source>
</evidence>
<protein>
    <submittedName>
        <fullName evidence="4">Uncharacterized protein</fullName>
    </submittedName>
</protein>
<organism evidence="4 5">
    <name type="scientific">Steccherinum ochraceum</name>
    <dbReference type="NCBI Taxonomy" id="92696"/>
    <lineage>
        <taxon>Eukaryota</taxon>
        <taxon>Fungi</taxon>
        <taxon>Dikarya</taxon>
        <taxon>Basidiomycota</taxon>
        <taxon>Agaricomycotina</taxon>
        <taxon>Agaricomycetes</taxon>
        <taxon>Polyporales</taxon>
        <taxon>Steccherinaceae</taxon>
        <taxon>Steccherinum</taxon>
    </lineage>
</organism>
<dbReference type="EMBL" id="RWJN01000067">
    <property type="protein sequence ID" value="TCD68419.1"/>
    <property type="molecule type" value="Genomic_DNA"/>
</dbReference>
<dbReference type="InterPro" id="IPR001295">
    <property type="entry name" value="Dihydroorotate_DH_CS"/>
</dbReference>
<gene>
    <name evidence="4" type="ORF">EIP91_010820</name>
</gene>
<dbReference type="OrthoDB" id="2349068at2759"/>
<dbReference type="PANTHER" id="PTHR32332">
    <property type="entry name" value="2-NITROPROPANE DIOXYGENASE"/>
    <property type="match status" value="1"/>
</dbReference>
<dbReference type="Gene3D" id="3.20.20.70">
    <property type="entry name" value="Aldolase class I"/>
    <property type="match status" value="1"/>
</dbReference>
<dbReference type="GO" id="GO:0006207">
    <property type="term" value="P:'de novo' pyrimidine nucleobase biosynthetic process"/>
    <property type="evidence" value="ECO:0007669"/>
    <property type="project" value="InterPro"/>
</dbReference>